<protein>
    <submittedName>
        <fullName evidence="2">Uncharacterized protein</fullName>
    </submittedName>
</protein>
<organism evidence="2 3">
    <name type="scientific">Niastella caeni</name>
    <dbReference type="NCBI Taxonomy" id="2569763"/>
    <lineage>
        <taxon>Bacteria</taxon>
        <taxon>Pseudomonadati</taxon>
        <taxon>Bacteroidota</taxon>
        <taxon>Chitinophagia</taxon>
        <taxon>Chitinophagales</taxon>
        <taxon>Chitinophagaceae</taxon>
        <taxon>Niastella</taxon>
    </lineage>
</organism>
<evidence type="ECO:0000313" key="3">
    <source>
        <dbReference type="Proteomes" id="UP000306918"/>
    </source>
</evidence>
<evidence type="ECO:0000256" key="1">
    <source>
        <dbReference type="SAM" id="Phobius"/>
    </source>
</evidence>
<dbReference type="Proteomes" id="UP000306918">
    <property type="component" value="Unassembled WGS sequence"/>
</dbReference>
<reference evidence="2 3" key="1">
    <citation type="submission" date="2019-04" db="EMBL/GenBank/DDBJ databases">
        <title>Niastella caeni sp. nov., isolated from activated sludge.</title>
        <authorList>
            <person name="Sheng M."/>
        </authorList>
    </citation>
    <scope>NUCLEOTIDE SEQUENCE [LARGE SCALE GENOMIC DNA]</scope>
    <source>
        <strain evidence="2 3">HX-2-15</strain>
    </source>
</reference>
<keyword evidence="1" id="KW-1133">Transmembrane helix</keyword>
<name>A0A4S8HZC3_9BACT</name>
<keyword evidence="1" id="KW-0472">Membrane</keyword>
<evidence type="ECO:0000313" key="2">
    <source>
        <dbReference type="EMBL" id="THU40915.1"/>
    </source>
</evidence>
<keyword evidence="1" id="KW-0812">Transmembrane</keyword>
<feature type="transmembrane region" description="Helical" evidence="1">
    <location>
        <begin position="79"/>
        <end position="99"/>
    </location>
</feature>
<proteinExistence type="predicted"/>
<sequence length="166" mass="19628">MKGLTTFWKIFRAVCIVQLVLVAFLGVQAFAMLFYKSNILVRCIDLAAYTLVFLFVYHGLSILNYNYPDVPLSPRQKRVFNILYLINFILIAYLFAQVVNTWWMVHIVFDSEIQKNNNWVMATAVLLLSWFIFLIHLAFLAGMFRLRRFIHQNTVGSWYEQFDQKP</sequence>
<dbReference type="OrthoDB" id="668634at2"/>
<comment type="caution">
    <text evidence="2">The sequence shown here is derived from an EMBL/GenBank/DDBJ whole genome shotgun (WGS) entry which is preliminary data.</text>
</comment>
<dbReference type="AlphaFoldDB" id="A0A4S8HZC3"/>
<feature type="transmembrane region" description="Helical" evidence="1">
    <location>
        <begin position="119"/>
        <end position="141"/>
    </location>
</feature>
<dbReference type="RefSeq" id="WP_136575407.1">
    <property type="nucleotide sequence ID" value="NZ_STFF01000001.1"/>
</dbReference>
<gene>
    <name evidence="2" type="ORF">FAM09_02020</name>
</gene>
<feature type="transmembrane region" description="Helical" evidence="1">
    <location>
        <begin position="46"/>
        <end position="67"/>
    </location>
</feature>
<keyword evidence="3" id="KW-1185">Reference proteome</keyword>
<feature type="transmembrane region" description="Helical" evidence="1">
    <location>
        <begin position="12"/>
        <end position="34"/>
    </location>
</feature>
<accession>A0A4S8HZC3</accession>
<dbReference type="EMBL" id="STFF01000001">
    <property type="protein sequence ID" value="THU40915.1"/>
    <property type="molecule type" value="Genomic_DNA"/>
</dbReference>